<keyword evidence="4 7" id="KW-1133">Transmembrane helix</keyword>
<comment type="similarity">
    <text evidence="6">Belongs to the exbB/tolQ family.</text>
</comment>
<organism evidence="9 10">
    <name type="scientific">Nocardioides fonticola</name>
    <dbReference type="NCBI Taxonomy" id="450363"/>
    <lineage>
        <taxon>Bacteria</taxon>
        <taxon>Bacillati</taxon>
        <taxon>Actinomycetota</taxon>
        <taxon>Actinomycetes</taxon>
        <taxon>Propionibacteriales</taxon>
        <taxon>Nocardioidaceae</taxon>
        <taxon>Nocardioides</taxon>
    </lineage>
</organism>
<dbReference type="Proteomes" id="UP001501495">
    <property type="component" value="Unassembled WGS sequence"/>
</dbReference>
<evidence type="ECO:0000256" key="4">
    <source>
        <dbReference type="ARBA" id="ARBA00022989"/>
    </source>
</evidence>
<dbReference type="PANTHER" id="PTHR30625">
    <property type="entry name" value="PROTEIN TOLQ"/>
    <property type="match status" value="1"/>
</dbReference>
<keyword evidence="2" id="KW-1003">Cell membrane</keyword>
<feature type="transmembrane region" description="Helical" evidence="7">
    <location>
        <begin position="164"/>
        <end position="185"/>
    </location>
</feature>
<name>A0ABP7XVU9_9ACTN</name>
<keyword evidence="10" id="KW-1185">Reference proteome</keyword>
<evidence type="ECO:0000256" key="2">
    <source>
        <dbReference type="ARBA" id="ARBA00022475"/>
    </source>
</evidence>
<accession>A0ABP7XVU9</accession>
<dbReference type="RefSeq" id="WP_344734931.1">
    <property type="nucleotide sequence ID" value="NZ_BAAAZH010000028.1"/>
</dbReference>
<comment type="subcellular location">
    <subcellularLocation>
        <location evidence="1">Cell membrane</location>
        <topology evidence="1">Multi-pass membrane protein</topology>
    </subcellularLocation>
    <subcellularLocation>
        <location evidence="6">Membrane</location>
        <topology evidence="6">Multi-pass membrane protein</topology>
    </subcellularLocation>
</comment>
<evidence type="ECO:0000259" key="8">
    <source>
        <dbReference type="Pfam" id="PF01618"/>
    </source>
</evidence>
<sequence>MERIYDVVFAAADALEGPVVILAILALVAVVVEAGIFSVEYARRARSRRRLADLDAAAAAARAALADGDPSAAGTALAAVTRSVAMHDTAAALVEASSRENPEAAVAKRLADFDFDCERRLARTRLLVRFGPALGLMGTLIPLSPALEGLAGGDVQTLADNLRVAFSITVLGLLVGALAFALSLVRERLYGQDFSDLEYLAALLTDEAASRPGSIR</sequence>
<feature type="transmembrane region" description="Helical" evidence="7">
    <location>
        <begin position="20"/>
        <end position="42"/>
    </location>
</feature>
<keyword evidence="6" id="KW-0653">Protein transport</keyword>
<gene>
    <name evidence="9" type="ORF">GCM10022215_36700</name>
</gene>
<evidence type="ECO:0000313" key="10">
    <source>
        <dbReference type="Proteomes" id="UP001501495"/>
    </source>
</evidence>
<evidence type="ECO:0000256" key="1">
    <source>
        <dbReference type="ARBA" id="ARBA00004651"/>
    </source>
</evidence>
<dbReference type="InterPro" id="IPR002898">
    <property type="entry name" value="MotA_ExbB_proton_chnl"/>
</dbReference>
<comment type="caution">
    <text evidence="9">The sequence shown here is derived from an EMBL/GenBank/DDBJ whole genome shotgun (WGS) entry which is preliminary data.</text>
</comment>
<keyword evidence="5 7" id="KW-0472">Membrane</keyword>
<reference evidence="10" key="1">
    <citation type="journal article" date="2019" name="Int. J. Syst. Evol. Microbiol.">
        <title>The Global Catalogue of Microorganisms (GCM) 10K type strain sequencing project: providing services to taxonomists for standard genome sequencing and annotation.</title>
        <authorList>
            <consortium name="The Broad Institute Genomics Platform"/>
            <consortium name="The Broad Institute Genome Sequencing Center for Infectious Disease"/>
            <person name="Wu L."/>
            <person name="Ma J."/>
        </authorList>
    </citation>
    <scope>NUCLEOTIDE SEQUENCE [LARGE SCALE GENOMIC DNA]</scope>
    <source>
        <strain evidence="10">JCM 16703</strain>
    </source>
</reference>
<evidence type="ECO:0000313" key="9">
    <source>
        <dbReference type="EMBL" id="GAA4126755.1"/>
    </source>
</evidence>
<evidence type="ECO:0000256" key="7">
    <source>
        <dbReference type="SAM" id="Phobius"/>
    </source>
</evidence>
<keyword evidence="3 7" id="KW-0812">Transmembrane</keyword>
<evidence type="ECO:0000256" key="3">
    <source>
        <dbReference type="ARBA" id="ARBA00022692"/>
    </source>
</evidence>
<dbReference type="InterPro" id="IPR050790">
    <property type="entry name" value="ExbB/TolQ_transport"/>
</dbReference>
<evidence type="ECO:0000256" key="6">
    <source>
        <dbReference type="RuleBase" id="RU004057"/>
    </source>
</evidence>
<dbReference type="PANTHER" id="PTHR30625:SF3">
    <property type="entry name" value="TOL-PAL SYSTEM PROTEIN TOLQ"/>
    <property type="match status" value="1"/>
</dbReference>
<keyword evidence="6" id="KW-0813">Transport</keyword>
<dbReference type="EMBL" id="BAAAZH010000028">
    <property type="protein sequence ID" value="GAA4126755.1"/>
    <property type="molecule type" value="Genomic_DNA"/>
</dbReference>
<dbReference type="Pfam" id="PF01618">
    <property type="entry name" value="MotA_ExbB"/>
    <property type="match status" value="1"/>
</dbReference>
<proteinExistence type="inferred from homology"/>
<feature type="transmembrane region" description="Helical" evidence="7">
    <location>
        <begin position="126"/>
        <end position="144"/>
    </location>
</feature>
<feature type="domain" description="MotA/TolQ/ExbB proton channel" evidence="8">
    <location>
        <begin position="92"/>
        <end position="181"/>
    </location>
</feature>
<protein>
    <recommendedName>
        <fullName evidence="8">MotA/TolQ/ExbB proton channel domain-containing protein</fullName>
    </recommendedName>
</protein>
<evidence type="ECO:0000256" key="5">
    <source>
        <dbReference type="ARBA" id="ARBA00023136"/>
    </source>
</evidence>